<gene>
    <name evidence="1" type="ORF">Agabi119p4_1160</name>
</gene>
<comment type="caution">
    <text evidence="1">The sequence shown here is derived from an EMBL/GenBank/DDBJ whole genome shotgun (WGS) entry which is preliminary data.</text>
</comment>
<name>A0A8H7FBY0_AGABI</name>
<accession>A0A8H7FBY0</accession>
<proteinExistence type="predicted"/>
<protein>
    <submittedName>
        <fullName evidence="1">Uncharacterized protein</fullName>
    </submittedName>
</protein>
<reference evidence="1 2" key="1">
    <citation type="journal article" name="Sci. Rep.">
        <title>Telomere-to-telomere assembled and centromere annotated genomes of the two main subspecies of the button mushroom Agaricus bisporus reveal especially polymorphic chromosome ends.</title>
        <authorList>
            <person name="Sonnenberg A.S.M."/>
            <person name="Sedaghat-Telgerd N."/>
            <person name="Lavrijssen B."/>
            <person name="Ohm R.A."/>
            <person name="Hendrickx P.M."/>
            <person name="Scholtmeijer K."/>
            <person name="Baars J.J.P."/>
            <person name="van Peer A."/>
        </authorList>
    </citation>
    <scope>NUCLEOTIDE SEQUENCE [LARGE SCALE GENOMIC DNA]</scope>
    <source>
        <strain evidence="1 2">H119_p4</strain>
    </source>
</reference>
<dbReference type="Proteomes" id="UP000629468">
    <property type="component" value="Unassembled WGS sequence"/>
</dbReference>
<sequence length="100" mass="11237">MIVFGVFENVKEDFLGVHSLSHHLGLGAGHSLFRFQGFTNRSMTSLSKAPQARRRLFEDTAQRTERHSIRTLGAIEREIQTLGLPVSTTLQSTDRSIRLA</sequence>
<dbReference type="EMBL" id="JABXXO010000001">
    <property type="protein sequence ID" value="KAF7784995.1"/>
    <property type="molecule type" value="Genomic_DNA"/>
</dbReference>
<organism evidence="1 2">
    <name type="scientific">Agaricus bisporus var. burnettii</name>
    <dbReference type="NCBI Taxonomy" id="192524"/>
    <lineage>
        <taxon>Eukaryota</taxon>
        <taxon>Fungi</taxon>
        <taxon>Dikarya</taxon>
        <taxon>Basidiomycota</taxon>
        <taxon>Agaricomycotina</taxon>
        <taxon>Agaricomycetes</taxon>
        <taxon>Agaricomycetidae</taxon>
        <taxon>Agaricales</taxon>
        <taxon>Agaricineae</taxon>
        <taxon>Agaricaceae</taxon>
        <taxon>Agaricus</taxon>
    </lineage>
</organism>
<evidence type="ECO:0000313" key="2">
    <source>
        <dbReference type="Proteomes" id="UP000629468"/>
    </source>
</evidence>
<evidence type="ECO:0000313" key="1">
    <source>
        <dbReference type="EMBL" id="KAF7784995.1"/>
    </source>
</evidence>
<dbReference type="AlphaFoldDB" id="A0A8H7FBY0"/>